<gene>
    <name evidence="2" type="ORF">ABIC55_002881</name>
</gene>
<dbReference type="EMBL" id="JBEPME010000004">
    <property type="protein sequence ID" value="MET3657784.1"/>
    <property type="molecule type" value="Genomic_DNA"/>
</dbReference>
<evidence type="ECO:0000259" key="1">
    <source>
        <dbReference type="PROSITE" id="PS51746"/>
    </source>
</evidence>
<keyword evidence="3" id="KW-1185">Reference proteome</keyword>
<proteinExistence type="predicted"/>
<sequence>MNNLTWVGSEKDFVDERDVRWINRVAVGRFGGNSSAGQTKNEDGCVIWQNEDWELAAILDAHKSAESAELVIQTLGQHKEKMVEILDMKGPPRFKRLEMKLLEIFQSEQFLNECRCAMGETACLIVVRKANYVWWFSVGDCLVYLFHSELIALNQFQLNQRQFFEWIGQVNTFEQAVPCYTSGTREMRKGNNLIFLTTDGLVECPGEPFLDPSDLVAVLNEKELDKGISQLLMEIERQNVRDSTTIIAWNVEVEKEGSIPSDYLG</sequence>
<comment type="caution">
    <text evidence="2">The sequence shown here is derived from an EMBL/GenBank/DDBJ whole genome shotgun (WGS) entry which is preliminary data.</text>
</comment>
<dbReference type="SUPFAM" id="SSF81606">
    <property type="entry name" value="PP2C-like"/>
    <property type="match status" value="1"/>
</dbReference>
<accession>A0ABV2KCE4</accession>
<dbReference type="InterPro" id="IPR036457">
    <property type="entry name" value="PPM-type-like_dom_sf"/>
</dbReference>
<dbReference type="PROSITE" id="PS51746">
    <property type="entry name" value="PPM_2"/>
    <property type="match status" value="1"/>
</dbReference>
<evidence type="ECO:0000313" key="2">
    <source>
        <dbReference type="EMBL" id="MET3657784.1"/>
    </source>
</evidence>
<dbReference type="InterPro" id="IPR001932">
    <property type="entry name" value="PPM-type_phosphatase-like_dom"/>
</dbReference>
<evidence type="ECO:0000313" key="3">
    <source>
        <dbReference type="Proteomes" id="UP001549104"/>
    </source>
</evidence>
<dbReference type="Proteomes" id="UP001549104">
    <property type="component" value="Unassembled WGS sequence"/>
</dbReference>
<protein>
    <submittedName>
        <fullName evidence="2">Serine/threonine protein phosphatase PrpC</fullName>
    </submittedName>
</protein>
<organism evidence="2 3">
    <name type="scientific">Sporosarcina psychrophila</name>
    <name type="common">Bacillus psychrophilus</name>
    <dbReference type="NCBI Taxonomy" id="1476"/>
    <lineage>
        <taxon>Bacteria</taxon>
        <taxon>Bacillati</taxon>
        <taxon>Bacillota</taxon>
        <taxon>Bacilli</taxon>
        <taxon>Bacillales</taxon>
        <taxon>Caryophanaceae</taxon>
        <taxon>Sporosarcina</taxon>
    </lineage>
</organism>
<name>A0ABV2KCE4_SPOPS</name>
<reference evidence="2 3" key="1">
    <citation type="submission" date="2024-06" db="EMBL/GenBank/DDBJ databases">
        <title>Sorghum-associated microbial communities from plants grown in Nebraska, USA.</title>
        <authorList>
            <person name="Schachtman D."/>
        </authorList>
    </citation>
    <scope>NUCLEOTIDE SEQUENCE [LARGE SCALE GENOMIC DNA]</scope>
    <source>
        <strain evidence="2 3">1288</strain>
    </source>
</reference>
<dbReference type="RefSeq" id="WP_354313516.1">
    <property type="nucleotide sequence ID" value="NZ_JBEPME010000004.1"/>
</dbReference>
<feature type="domain" description="PPM-type phosphatase" evidence="1">
    <location>
        <begin position="29"/>
        <end position="251"/>
    </location>
</feature>
<dbReference type="Gene3D" id="3.60.40.10">
    <property type="entry name" value="PPM-type phosphatase domain"/>
    <property type="match status" value="1"/>
</dbReference>